<proteinExistence type="inferred from homology"/>
<evidence type="ECO:0000256" key="1">
    <source>
        <dbReference type="ARBA" id="ARBA00022500"/>
    </source>
</evidence>
<sequence length="179" mass="18923">MSSSPTQAGIGAATFPPTDRSQLQIVGISEFKVSNDPNDVLVTYSLGSCIGVTVHDPIAGVGGLIHCMLPLSKGAREGSAPKPAMFVDTGVILLLNAVFDLGATRQNLVVKVAGAGSPMDQCNRFRIGERNIVILRKILWKNELMLAGEHTGGTRPKTVFLSIATGQAVVRTPEEQTNL</sequence>
<dbReference type="Proteomes" id="UP000316921">
    <property type="component" value="Chromosome"/>
</dbReference>
<accession>A0A518BSC1</accession>
<evidence type="ECO:0000313" key="5">
    <source>
        <dbReference type="Proteomes" id="UP000316921"/>
    </source>
</evidence>
<dbReference type="GO" id="GO:0050568">
    <property type="term" value="F:protein-glutamine glutaminase activity"/>
    <property type="evidence" value="ECO:0007669"/>
    <property type="project" value="UniProtKB-UniRule"/>
</dbReference>
<comment type="similarity">
    <text evidence="3">Belongs to the CheD family.</text>
</comment>
<name>A0A518BSC1_9BACT</name>
<dbReference type="PANTHER" id="PTHR35147">
    <property type="entry name" value="CHEMORECEPTOR GLUTAMINE DEAMIDASE CHED-RELATED"/>
    <property type="match status" value="1"/>
</dbReference>
<organism evidence="4 5">
    <name type="scientific">Engelhardtia mirabilis</name>
    <dbReference type="NCBI Taxonomy" id="2528011"/>
    <lineage>
        <taxon>Bacteria</taxon>
        <taxon>Pseudomonadati</taxon>
        <taxon>Planctomycetota</taxon>
        <taxon>Planctomycetia</taxon>
        <taxon>Planctomycetia incertae sedis</taxon>
        <taxon>Engelhardtia</taxon>
    </lineage>
</organism>
<comment type="function">
    <text evidence="3">Probably deamidates glutamine residues to glutamate on methyl-accepting chemotaxis receptors (MCPs), playing an important role in chemotaxis.</text>
</comment>
<comment type="catalytic activity">
    <reaction evidence="3">
        <text>L-glutaminyl-[protein] + H2O = L-glutamyl-[protein] + NH4(+)</text>
        <dbReference type="Rhea" id="RHEA:16441"/>
        <dbReference type="Rhea" id="RHEA-COMP:10207"/>
        <dbReference type="Rhea" id="RHEA-COMP:10208"/>
        <dbReference type="ChEBI" id="CHEBI:15377"/>
        <dbReference type="ChEBI" id="CHEBI:28938"/>
        <dbReference type="ChEBI" id="CHEBI:29973"/>
        <dbReference type="ChEBI" id="CHEBI:30011"/>
        <dbReference type="EC" id="3.5.1.44"/>
    </reaction>
</comment>
<dbReference type="CDD" id="cd16352">
    <property type="entry name" value="CheD"/>
    <property type="match status" value="1"/>
</dbReference>
<dbReference type="Pfam" id="PF03975">
    <property type="entry name" value="CheD"/>
    <property type="match status" value="1"/>
</dbReference>
<dbReference type="InterPro" id="IPR005659">
    <property type="entry name" value="Chemorcpt_Glu_NH3ase_CheD"/>
</dbReference>
<dbReference type="EMBL" id="CP036287">
    <property type="protein sequence ID" value="QDU69870.1"/>
    <property type="molecule type" value="Genomic_DNA"/>
</dbReference>
<protein>
    <recommendedName>
        <fullName evidence="3">Probable chemoreceptor glutamine deamidase CheD</fullName>
        <ecNumber evidence="3">3.5.1.44</ecNumber>
    </recommendedName>
</protein>
<dbReference type="RefSeq" id="WP_419191917.1">
    <property type="nucleotide sequence ID" value="NZ_CP036287.1"/>
</dbReference>
<dbReference type="EC" id="3.5.1.44" evidence="3"/>
<dbReference type="KEGG" id="pbap:Pla133_49930"/>
<evidence type="ECO:0000313" key="4">
    <source>
        <dbReference type="EMBL" id="QDU69870.1"/>
    </source>
</evidence>
<evidence type="ECO:0000256" key="3">
    <source>
        <dbReference type="HAMAP-Rule" id="MF_01440"/>
    </source>
</evidence>
<dbReference type="PANTHER" id="PTHR35147:SF1">
    <property type="entry name" value="CHEMORECEPTOR GLUTAMINE DEAMIDASE CHED-RELATED"/>
    <property type="match status" value="1"/>
</dbReference>
<keyword evidence="2 3" id="KW-0378">Hydrolase</keyword>
<keyword evidence="5" id="KW-1185">Reference proteome</keyword>
<reference evidence="4 5" key="1">
    <citation type="submission" date="2019-02" db="EMBL/GenBank/DDBJ databases">
        <title>Deep-cultivation of Planctomycetes and their phenomic and genomic characterization uncovers novel biology.</title>
        <authorList>
            <person name="Wiegand S."/>
            <person name="Jogler M."/>
            <person name="Boedeker C."/>
            <person name="Pinto D."/>
            <person name="Vollmers J."/>
            <person name="Rivas-Marin E."/>
            <person name="Kohn T."/>
            <person name="Peeters S.H."/>
            <person name="Heuer A."/>
            <person name="Rast P."/>
            <person name="Oberbeckmann S."/>
            <person name="Bunk B."/>
            <person name="Jeske O."/>
            <person name="Meyerdierks A."/>
            <person name="Storesund J.E."/>
            <person name="Kallscheuer N."/>
            <person name="Luecker S."/>
            <person name="Lage O.M."/>
            <person name="Pohl T."/>
            <person name="Merkel B.J."/>
            <person name="Hornburger P."/>
            <person name="Mueller R.-W."/>
            <person name="Bruemmer F."/>
            <person name="Labrenz M."/>
            <person name="Spormann A.M."/>
            <person name="Op den Camp H."/>
            <person name="Overmann J."/>
            <person name="Amann R."/>
            <person name="Jetten M.S.M."/>
            <person name="Mascher T."/>
            <person name="Medema M.H."/>
            <person name="Devos D.P."/>
            <person name="Kaster A.-K."/>
            <person name="Ovreas L."/>
            <person name="Rohde M."/>
            <person name="Galperin M.Y."/>
            <person name="Jogler C."/>
        </authorList>
    </citation>
    <scope>NUCLEOTIDE SEQUENCE [LARGE SCALE GENOMIC DNA]</scope>
    <source>
        <strain evidence="4 5">Pla133</strain>
    </source>
</reference>
<dbReference type="SUPFAM" id="SSF64438">
    <property type="entry name" value="CNF1/YfiH-like putative cysteine hydrolases"/>
    <property type="match status" value="1"/>
</dbReference>
<gene>
    <name evidence="3 4" type="primary">cheD</name>
    <name evidence="4" type="ORF">Pla133_49930</name>
</gene>
<dbReference type="InterPro" id="IPR011324">
    <property type="entry name" value="Cytotoxic_necrot_fac-like_cat"/>
</dbReference>
<keyword evidence="4" id="KW-0675">Receptor</keyword>
<dbReference type="AlphaFoldDB" id="A0A518BSC1"/>
<keyword evidence="1 3" id="KW-0145">Chemotaxis</keyword>
<dbReference type="GO" id="GO:0006935">
    <property type="term" value="P:chemotaxis"/>
    <property type="evidence" value="ECO:0007669"/>
    <property type="project" value="UniProtKB-UniRule"/>
</dbReference>
<dbReference type="HAMAP" id="MF_01440">
    <property type="entry name" value="CheD"/>
    <property type="match status" value="1"/>
</dbReference>
<evidence type="ECO:0000256" key="2">
    <source>
        <dbReference type="ARBA" id="ARBA00022801"/>
    </source>
</evidence>
<dbReference type="Gene3D" id="3.30.1330.200">
    <property type="match status" value="1"/>
</dbReference>
<dbReference type="InterPro" id="IPR038592">
    <property type="entry name" value="CheD-like_sf"/>
</dbReference>